<comment type="subcellular location">
    <subcellularLocation>
        <location evidence="1">Membrane</location>
    </subcellularLocation>
</comment>
<reference evidence="8 9" key="1">
    <citation type="submission" date="2020-08" db="EMBL/GenBank/DDBJ databases">
        <title>Genomic Encyclopedia of Type Strains, Phase IV (KMG-IV): sequencing the most valuable type-strain genomes for metagenomic binning, comparative biology and taxonomic classification.</title>
        <authorList>
            <person name="Goeker M."/>
        </authorList>
    </citation>
    <scope>NUCLEOTIDE SEQUENCE [LARGE SCALE GENOMIC DNA]</scope>
    <source>
        <strain evidence="8 9">DSM 104969</strain>
    </source>
</reference>
<dbReference type="InterPro" id="IPR025640">
    <property type="entry name" value="GYF_2"/>
</dbReference>
<keyword evidence="4 6" id="KW-0472">Membrane</keyword>
<protein>
    <recommendedName>
        <fullName evidence="7">GYF domain-containing protein</fullName>
    </recommendedName>
</protein>
<keyword evidence="3 6" id="KW-1133">Transmembrane helix</keyword>
<accession>A0A840CJ12</accession>
<sequence>MIKYYYIDDVTRQQQGPFPLDELQGKNIRPETMVWRSGMPDWKRADSVEELAFLFNSRIPLPQEKTEPVRQPLDIRHNTQPSSYTPGSAYRNEDSKWNNVVPMPKNWLLESILLSIFCCSPVSVVGIFFASKVESLYYSKDFAGATRASNNARNWSLAGILFIPVCYMLFIIFAAVVRVLAF</sequence>
<feature type="transmembrane region" description="Helical" evidence="6">
    <location>
        <begin position="157"/>
        <end position="181"/>
    </location>
</feature>
<proteinExistence type="predicted"/>
<keyword evidence="9" id="KW-1185">Reference proteome</keyword>
<evidence type="ECO:0000256" key="2">
    <source>
        <dbReference type="ARBA" id="ARBA00022692"/>
    </source>
</evidence>
<evidence type="ECO:0000259" key="7">
    <source>
        <dbReference type="Pfam" id="PF14237"/>
    </source>
</evidence>
<dbReference type="InterPro" id="IPR007593">
    <property type="entry name" value="CD225/Dispanin_fam"/>
</dbReference>
<organism evidence="8 9">
    <name type="scientific">Dysgonomonas hofstadii</name>
    <dbReference type="NCBI Taxonomy" id="637886"/>
    <lineage>
        <taxon>Bacteria</taxon>
        <taxon>Pseudomonadati</taxon>
        <taxon>Bacteroidota</taxon>
        <taxon>Bacteroidia</taxon>
        <taxon>Bacteroidales</taxon>
        <taxon>Dysgonomonadaceae</taxon>
        <taxon>Dysgonomonas</taxon>
    </lineage>
</organism>
<feature type="transmembrane region" description="Helical" evidence="6">
    <location>
        <begin position="107"/>
        <end position="130"/>
    </location>
</feature>
<name>A0A840CJ12_9BACT</name>
<dbReference type="Proteomes" id="UP000555103">
    <property type="component" value="Unassembled WGS sequence"/>
</dbReference>
<dbReference type="InterPro" id="IPR051423">
    <property type="entry name" value="CD225/Dispanin"/>
</dbReference>
<evidence type="ECO:0000256" key="6">
    <source>
        <dbReference type="SAM" id="Phobius"/>
    </source>
</evidence>
<dbReference type="GO" id="GO:0016020">
    <property type="term" value="C:membrane"/>
    <property type="evidence" value="ECO:0007669"/>
    <property type="project" value="UniProtKB-SubCell"/>
</dbReference>
<dbReference type="EMBL" id="JACIEP010000002">
    <property type="protein sequence ID" value="MBB4034659.1"/>
    <property type="molecule type" value="Genomic_DNA"/>
</dbReference>
<feature type="compositionally biased region" description="Basic and acidic residues" evidence="5">
    <location>
        <begin position="66"/>
        <end position="77"/>
    </location>
</feature>
<feature type="domain" description="GYF" evidence="7">
    <location>
        <begin position="4"/>
        <end position="51"/>
    </location>
</feature>
<keyword evidence="2 6" id="KW-0812">Transmembrane</keyword>
<evidence type="ECO:0000313" key="9">
    <source>
        <dbReference type="Proteomes" id="UP000555103"/>
    </source>
</evidence>
<dbReference type="Pfam" id="PF04505">
    <property type="entry name" value="CD225"/>
    <property type="match status" value="1"/>
</dbReference>
<dbReference type="Pfam" id="PF14237">
    <property type="entry name" value="GYF_2"/>
    <property type="match status" value="1"/>
</dbReference>
<gene>
    <name evidence="8" type="ORF">GGR21_000546</name>
</gene>
<evidence type="ECO:0000256" key="5">
    <source>
        <dbReference type="SAM" id="MobiDB-lite"/>
    </source>
</evidence>
<dbReference type="PANTHER" id="PTHR14948">
    <property type="entry name" value="NG5"/>
    <property type="match status" value="1"/>
</dbReference>
<dbReference type="PANTHER" id="PTHR14948:SF25">
    <property type="entry name" value="DUF4190 DOMAIN-CONTAINING PROTEIN"/>
    <property type="match status" value="1"/>
</dbReference>
<evidence type="ECO:0000313" key="8">
    <source>
        <dbReference type="EMBL" id="MBB4034659.1"/>
    </source>
</evidence>
<comment type="caution">
    <text evidence="8">The sequence shown here is derived from an EMBL/GenBank/DDBJ whole genome shotgun (WGS) entry which is preliminary data.</text>
</comment>
<dbReference type="AlphaFoldDB" id="A0A840CJ12"/>
<dbReference type="RefSeq" id="WP_183305621.1">
    <property type="nucleotide sequence ID" value="NZ_JACIEP010000002.1"/>
</dbReference>
<evidence type="ECO:0000256" key="4">
    <source>
        <dbReference type="ARBA" id="ARBA00023136"/>
    </source>
</evidence>
<evidence type="ECO:0000256" key="3">
    <source>
        <dbReference type="ARBA" id="ARBA00022989"/>
    </source>
</evidence>
<evidence type="ECO:0000256" key="1">
    <source>
        <dbReference type="ARBA" id="ARBA00004370"/>
    </source>
</evidence>
<feature type="region of interest" description="Disordered" evidence="5">
    <location>
        <begin position="66"/>
        <end position="90"/>
    </location>
</feature>